<dbReference type="AlphaFoldDB" id="A0A0H2S1E6"/>
<reference evidence="4 5" key="1">
    <citation type="submission" date="2015-04" db="EMBL/GenBank/DDBJ databases">
        <title>Complete genome sequence of Schizopora paradoxa KUC8140, a cosmopolitan wood degrader in East Asia.</title>
        <authorList>
            <consortium name="DOE Joint Genome Institute"/>
            <person name="Min B."/>
            <person name="Park H."/>
            <person name="Jang Y."/>
            <person name="Kim J.-J."/>
            <person name="Kim K.H."/>
            <person name="Pangilinan J."/>
            <person name="Lipzen A."/>
            <person name="Riley R."/>
            <person name="Grigoriev I.V."/>
            <person name="Spatafora J.W."/>
            <person name="Choi I.-G."/>
        </authorList>
    </citation>
    <scope>NUCLEOTIDE SEQUENCE [LARGE SCALE GENOMIC DNA]</scope>
    <source>
        <strain evidence="4 5">KUC8140</strain>
    </source>
</reference>
<proteinExistence type="predicted"/>
<evidence type="ECO:0000259" key="3">
    <source>
        <dbReference type="Pfam" id="PF20152"/>
    </source>
</evidence>
<evidence type="ECO:0000256" key="1">
    <source>
        <dbReference type="SAM" id="MobiDB-lite"/>
    </source>
</evidence>
<gene>
    <name evidence="4" type="ORF">SCHPADRAFT_938563</name>
</gene>
<dbReference type="EMBL" id="KQ085927">
    <property type="protein sequence ID" value="KLO15578.1"/>
    <property type="molecule type" value="Genomic_DNA"/>
</dbReference>
<feature type="domain" description="DUF6534" evidence="3">
    <location>
        <begin position="173"/>
        <end position="263"/>
    </location>
</feature>
<feature type="transmembrane region" description="Helical" evidence="2">
    <location>
        <begin position="91"/>
        <end position="115"/>
    </location>
</feature>
<dbReference type="OrthoDB" id="2681808at2759"/>
<evidence type="ECO:0000313" key="5">
    <source>
        <dbReference type="Proteomes" id="UP000053477"/>
    </source>
</evidence>
<sequence length="357" mass="39576">MAPPSVPGFSIIAQIGPMFIGTILNYLLTGILIHQLFDYNKNYPHDKWAVKWLVYGSCFLDMVQTGFTTQFSWYFCIQNWGEITAFTGGGFAWTASILPIMAGLVAMIVQLFYAWRIWTLGGRYLKGFSVAIGVVAFMEFLGALIGSIKYDIIKLVQSPPAVVPYFMVWLVGSFTCDVLIAGCMTIIFMTARTRSTFDKTNSIINILIRHVVETAAITAVCAGVGMVLFVKSRNQSLAHTVPAYVLGKLYTNCLLANLNNRRHLTSAPVSEVSDNGGNMNSFQLRKFATSFGKMGSRKPASDFVDLTSIRVDETRIVQRDGESVMGHAVDSKERDTEANYGKDDKSETTVDFKTFDL</sequence>
<feature type="transmembrane region" description="Helical" evidence="2">
    <location>
        <begin position="49"/>
        <end position="71"/>
    </location>
</feature>
<feature type="transmembrane region" description="Helical" evidence="2">
    <location>
        <begin position="166"/>
        <end position="190"/>
    </location>
</feature>
<feature type="transmembrane region" description="Helical" evidence="2">
    <location>
        <begin position="211"/>
        <end position="230"/>
    </location>
</feature>
<dbReference type="PANTHER" id="PTHR40465:SF1">
    <property type="entry name" value="DUF6534 DOMAIN-CONTAINING PROTEIN"/>
    <property type="match status" value="1"/>
</dbReference>
<dbReference type="Pfam" id="PF20152">
    <property type="entry name" value="DUF6534"/>
    <property type="match status" value="1"/>
</dbReference>
<dbReference type="PANTHER" id="PTHR40465">
    <property type="entry name" value="CHROMOSOME 1, WHOLE GENOME SHOTGUN SEQUENCE"/>
    <property type="match status" value="1"/>
</dbReference>
<keyword evidence="5" id="KW-1185">Reference proteome</keyword>
<dbReference type="InParanoid" id="A0A0H2S1E6"/>
<accession>A0A0H2S1E6</accession>
<name>A0A0H2S1E6_9AGAM</name>
<protein>
    <recommendedName>
        <fullName evidence="3">DUF6534 domain-containing protein</fullName>
    </recommendedName>
</protein>
<organism evidence="4 5">
    <name type="scientific">Schizopora paradoxa</name>
    <dbReference type="NCBI Taxonomy" id="27342"/>
    <lineage>
        <taxon>Eukaryota</taxon>
        <taxon>Fungi</taxon>
        <taxon>Dikarya</taxon>
        <taxon>Basidiomycota</taxon>
        <taxon>Agaricomycotina</taxon>
        <taxon>Agaricomycetes</taxon>
        <taxon>Hymenochaetales</taxon>
        <taxon>Schizoporaceae</taxon>
        <taxon>Schizopora</taxon>
    </lineage>
</organism>
<keyword evidence="2" id="KW-0812">Transmembrane</keyword>
<evidence type="ECO:0000256" key="2">
    <source>
        <dbReference type="SAM" id="Phobius"/>
    </source>
</evidence>
<feature type="transmembrane region" description="Helical" evidence="2">
    <location>
        <begin position="6"/>
        <end position="28"/>
    </location>
</feature>
<dbReference type="InterPro" id="IPR045339">
    <property type="entry name" value="DUF6534"/>
</dbReference>
<feature type="region of interest" description="Disordered" evidence="1">
    <location>
        <begin position="324"/>
        <end position="345"/>
    </location>
</feature>
<evidence type="ECO:0000313" key="4">
    <source>
        <dbReference type="EMBL" id="KLO15578.1"/>
    </source>
</evidence>
<feature type="compositionally biased region" description="Basic and acidic residues" evidence="1">
    <location>
        <begin position="329"/>
        <end position="345"/>
    </location>
</feature>
<keyword evidence="2" id="KW-0472">Membrane</keyword>
<keyword evidence="2" id="KW-1133">Transmembrane helix</keyword>
<feature type="transmembrane region" description="Helical" evidence="2">
    <location>
        <begin position="127"/>
        <end position="146"/>
    </location>
</feature>
<dbReference type="Proteomes" id="UP000053477">
    <property type="component" value="Unassembled WGS sequence"/>
</dbReference>